<proteinExistence type="predicted"/>
<reference evidence="1 2" key="1">
    <citation type="submission" date="2019-03" db="EMBL/GenBank/DDBJ databases">
        <title>Genomic Encyclopedia of Type Strains, Phase IV (KMG-IV): sequencing the most valuable type-strain genomes for metagenomic binning, comparative biology and taxonomic classification.</title>
        <authorList>
            <person name="Goeker M."/>
        </authorList>
    </citation>
    <scope>NUCLEOTIDE SEQUENCE [LARGE SCALE GENOMIC DNA]</scope>
    <source>
        <strain evidence="1 2">DSM 28697</strain>
    </source>
</reference>
<organism evidence="1 2">
    <name type="scientific">Aureibacillus halotolerans</name>
    <dbReference type="NCBI Taxonomy" id="1508390"/>
    <lineage>
        <taxon>Bacteria</taxon>
        <taxon>Bacillati</taxon>
        <taxon>Bacillota</taxon>
        <taxon>Bacilli</taxon>
        <taxon>Bacillales</taxon>
        <taxon>Bacillaceae</taxon>
        <taxon>Aureibacillus</taxon>
    </lineage>
</organism>
<sequence>MALDVEQIKRRFFQYNLRPFQQIEKTIQQMGAVQIDPVNIVAPNHHLVLNNRLANYSANQLTEAIQKGKIVETYAKERCFIHVEDLPLYWPYMMTRKEKLAPSLVEYKEAMDVVLDHFHHCDTDVCTNDIVHEQTTNVDVWGPRRVKTQLLELMWRSGMIVVTRREGNKKWYRLIEDALPEELVANLPKSLEAPHAEALGRKHVESLGLCRANYEFIGFQRRKQLEKRRIKDSLITEEPLQLITIGKEDYFISEDFARFATQSDDAVATTEPMLLSPLDNTIWDRTLLKQLYDFDYIWEIYKPAEKRKLGPYSFVLIDNGDILGQADIKHEKQNCRLIVNAFEKTIPSETVFLEKLHMAMERLKQYTKAETVVFP</sequence>
<comment type="caution">
    <text evidence="1">The sequence shown here is derived from an EMBL/GenBank/DDBJ whole genome shotgun (WGS) entry which is preliminary data.</text>
</comment>
<dbReference type="OrthoDB" id="9787207at2"/>
<dbReference type="AlphaFoldDB" id="A0A4V3D5R5"/>
<dbReference type="Proteomes" id="UP000295632">
    <property type="component" value="Unassembled WGS sequence"/>
</dbReference>
<gene>
    <name evidence="1" type="ORF">EV213_104165</name>
</gene>
<dbReference type="EMBL" id="SNYJ01000004">
    <property type="protein sequence ID" value="TDQ41167.1"/>
    <property type="molecule type" value="Genomic_DNA"/>
</dbReference>
<protein>
    <submittedName>
        <fullName evidence="1">Uncharacterized protein YcaQ</fullName>
    </submittedName>
</protein>
<accession>A0A4V3D5R5</accession>
<dbReference type="PANTHER" id="PTHR30528:SF0">
    <property type="entry name" value="CYTOPLASMIC PROTEIN"/>
    <property type="match status" value="1"/>
</dbReference>
<keyword evidence="2" id="KW-1185">Reference proteome</keyword>
<dbReference type="PANTHER" id="PTHR30528">
    <property type="entry name" value="CYTOPLASMIC PROTEIN"/>
    <property type="match status" value="1"/>
</dbReference>
<dbReference type="RefSeq" id="WP_133579767.1">
    <property type="nucleotide sequence ID" value="NZ_SNYJ01000004.1"/>
</dbReference>
<evidence type="ECO:0000313" key="1">
    <source>
        <dbReference type="EMBL" id="TDQ41167.1"/>
    </source>
</evidence>
<dbReference type="InterPro" id="IPR009351">
    <property type="entry name" value="AlkZ-like"/>
</dbReference>
<evidence type="ECO:0000313" key="2">
    <source>
        <dbReference type="Proteomes" id="UP000295632"/>
    </source>
</evidence>
<name>A0A4V3D5R5_9BACI</name>
<dbReference type="Pfam" id="PF06224">
    <property type="entry name" value="AlkZ-like"/>
    <property type="match status" value="1"/>
</dbReference>